<keyword evidence="4" id="KW-1185">Reference proteome</keyword>
<feature type="coiled-coil region" evidence="1">
    <location>
        <begin position="66"/>
        <end position="93"/>
    </location>
</feature>
<keyword evidence="1" id="KW-0175">Coiled coil</keyword>
<name>A0AAQ4EEA9_AMBAM</name>
<dbReference type="AlphaFoldDB" id="A0AAQ4EEA9"/>
<dbReference type="Proteomes" id="UP001321473">
    <property type="component" value="Unassembled WGS sequence"/>
</dbReference>
<evidence type="ECO:0000313" key="4">
    <source>
        <dbReference type="Proteomes" id="UP001321473"/>
    </source>
</evidence>
<proteinExistence type="predicted"/>
<accession>A0AAQ4EEA9</accession>
<feature type="non-terminal residue" evidence="3">
    <location>
        <position position="150"/>
    </location>
</feature>
<sequence>MTAMESSGTAKTASPRNQDGVGRSSASPRRDEDSTSEEKPDSPVEKPSLNSDAGAEAVTTNLDLPKGATAHVLNSLRERLRQLEEQNSAATRCLICMVGVSRDALLLAEKMLADSECSRDSRSRMRQQAYLGTHALGYPSFARNVAMYRE</sequence>
<gene>
    <name evidence="3" type="ORF">V5799_012483</name>
</gene>
<feature type="compositionally biased region" description="Basic and acidic residues" evidence="2">
    <location>
        <begin position="28"/>
        <end position="44"/>
    </location>
</feature>
<organism evidence="3 4">
    <name type="scientific">Amblyomma americanum</name>
    <name type="common">Lone star tick</name>
    <dbReference type="NCBI Taxonomy" id="6943"/>
    <lineage>
        <taxon>Eukaryota</taxon>
        <taxon>Metazoa</taxon>
        <taxon>Ecdysozoa</taxon>
        <taxon>Arthropoda</taxon>
        <taxon>Chelicerata</taxon>
        <taxon>Arachnida</taxon>
        <taxon>Acari</taxon>
        <taxon>Parasitiformes</taxon>
        <taxon>Ixodida</taxon>
        <taxon>Ixodoidea</taxon>
        <taxon>Ixodidae</taxon>
        <taxon>Amblyomminae</taxon>
        <taxon>Amblyomma</taxon>
    </lineage>
</organism>
<reference evidence="3 4" key="1">
    <citation type="journal article" date="2023" name="Arcadia Sci">
        <title>De novo assembly of a long-read Amblyomma americanum tick genome.</title>
        <authorList>
            <person name="Chou S."/>
            <person name="Poskanzer K.E."/>
            <person name="Rollins M."/>
            <person name="Thuy-Boun P.S."/>
        </authorList>
    </citation>
    <scope>NUCLEOTIDE SEQUENCE [LARGE SCALE GENOMIC DNA]</scope>
    <source>
        <strain evidence="3">F_SG_1</strain>
        <tissue evidence="3">Salivary glands</tissue>
    </source>
</reference>
<dbReference type="EMBL" id="JARKHS020017430">
    <property type="protein sequence ID" value="KAK8772984.1"/>
    <property type="molecule type" value="Genomic_DNA"/>
</dbReference>
<feature type="compositionally biased region" description="Polar residues" evidence="2">
    <location>
        <begin position="1"/>
        <end position="17"/>
    </location>
</feature>
<protein>
    <submittedName>
        <fullName evidence="3">Uncharacterized protein</fullName>
    </submittedName>
</protein>
<feature type="region of interest" description="Disordered" evidence="2">
    <location>
        <begin position="1"/>
        <end position="63"/>
    </location>
</feature>
<evidence type="ECO:0000313" key="3">
    <source>
        <dbReference type="EMBL" id="KAK8772984.1"/>
    </source>
</evidence>
<evidence type="ECO:0000256" key="1">
    <source>
        <dbReference type="SAM" id="Coils"/>
    </source>
</evidence>
<evidence type="ECO:0000256" key="2">
    <source>
        <dbReference type="SAM" id="MobiDB-lite"/>
    </source>
</evidence>
<comment type="caution">
    <text evidence="3">The sequence shown here is derived from an EMBL/GenBank/DDBJ whole genome shotgun (WGS) entry which is preliminary data.</text>
</comment>